<keyword evidence="1" id="KW-1133">Transmembrane helix</keyword>
<evidence type="ECO:0000256" key="1">
    <source>
        <dbReference type="SAM" id="Phobius"/>
    </source>
</evidence>
<proteinExistence type="predicted"/>
<keyword evidence="1" id="KW-0472">Membrane</keyword>
<feature type="transmembrane region" description="Helical" evidence="1">
    <location>
        <begin position="64"/>
        <end position="83"/>
    </location>
</feature>
<sequence>MTATLAAEWLKLRSVRSTWVIIAVVGGVVLVTTLAAWNGVTSWESATTAEGRIRWETARPVERITFPFTQLCLGTLGVLAVTAEYSTGMIRSTFVAVPRRGTVLAAKAGAVGGATFAAGVAAVTAMHLTARWIIGDRPFEPYADPVAESVGPLLAMGLSAAVVALVGVGLGFILRSTAGALVTVAALVFVVPTIAGFLPDPWNERIGAVQLPQLSAQVAGASDPVLSPPVALIVLAGYAATALGTAAAAISRSDP</sequence>
<comment type="caution">
    <text evidence="2">The sequence shown here is derived from an EMBL/GenBank/DDBJ whole genome shotgun (WGS) entry which is preliminary data.</text>
</comment>
<reference evidence="2 3" key="1">
    <citation type="submission" date="2020-08" db="EMBL/GenBank/DDBJ databases">
        <title>Sequencing the genomes of 1000 actinobacteria strains.</title>
        <authorList>
            <person name="Klenk H.-P."/>
        </authorList>
    </citation>
    <scope>NUCLEOTIDE SEQUENCE [LARGE SCALE GENOMIC DNA]</scope>
    <source>
        <strain evidence="2 3">DSM 102030</strain>
    </source>
</reference>
<protein>
    <recommendedName>
        <fullName evidence="4">ABC-2 family transporter</fullName>
    </recommendedName>
</protein>
<dbReference type="RefSeq" id="WP_184575714.1">
    <property type="nucleotide sequence ID" value="NZ_JACHJT010000001.1"/>
</dbReference>
<name>A0A7W7REF7_9ACTN</name>
<gene>
    <name evidence="2" type="ORF">F4561_001304</name>
</gene>
<dbReference type="Proteomes" id="UP000523007">
    <property type="component" value="Unassembled WGS sequence"/>
</dbReference>
<evidence type="ECO:0000313" key="2">
    <source>
        <dbReference type="EMBL" id="MBB4930484.1"/>
    </source>
</evidence>
<accession>A0A7W7REF7</accession>
<evidence type="ECO:0008006" key="4">
    <source>
        <dbReference type="Google" id="ProtNLM"/>
    </source>
</evidence>
<keyword evidence="3" id="KW-1185">Reference proteome</keyword>
<feature type="transmembrane region" description="Helical" evidence="1">
    <location>
        <begin position="150"/>
        <end position="173"/>
    </location>
</feature>
<feature type="transmembrane region" description="Helical" evidence="1">
    <location>
        <begin position="230"/>
        <end position="250"/>
    </location>
</feature>
<organism evidence="2 3">
    <name type="scientific">Lipingzhangella halophila</name>
    <dbReference type="NCBI Taxonomy" id="1783352"/>
    <lineage>
        <taxon>Bacteria</taxon>
        <taxon>Bacillati</taxon>
        <taxon>Actinomycetota</taxon>
        <taxon>Actinomycetes</taxon>
        <taxon>Streptosporangiales</taxon>
        <taxon>Nocardiopsidaceae</taxon>
        <taxon>Lipingzhangella</taxon>
    </lineage>
</organism>
<evidence type="ECO:0000313" key="3">
    <source>
        <dbReference type="Proteomes" id="UP000523007"/>
    </source>
</evidence>
<feature type="transmembrane region" description="Helical" evidence="1">
    <location>
        <begin position="104"/>
        <end position="130"/>
    </location>
</feature>
<keyword evidence="1" id="KW-0812">Transmembrane</keyword>
<dbReference type="EMBL" id="JACHJT010000001">
    <property type="protein sequence ID" value="MBB4930484.1"/>
    <property type="molecule type" value="Genomic_DNA"/>
</dbReference>
<feature type="transmembrane region" description="Helical" evidence="1">
    <location>
        <begin position="19"/>
        <end position="37"/>
    </location>
</feature>
<feature type="transmembrane region" description="Helical" evidence="1">
    <location>
        <begin position="180"/>
        <end position="198"/>
    </location>
</feature>
<dbReference type="AlphaFoldDB" id="A0A7W7REF7"/>